<sequence>MYHQKFELAKNYLQKLLQLAADYKYGDASLAYCKTLLALQDTETAQLELRQHVKIWNHPEAYILLGRILIQRDNLQEARNYLETIITRVKGSTHFHYKRNRRFIGQAEKILREICKS</sequence>
<proteinExistence type="predicted"/>
<comment type="caution">
    <text evidence="1">The sequence shown here is derived from an EMBL/GenBank/DDBJ whole genome shotgun (WGS) entry which is preliminary data.</text>
</comment>
<protein>
    <submittedName>
        <fullName evidence="1">Tetratricopeptide repeat protein</fullName>
    </submittedName>
</protein>
<name>A0A9X5E3U4_9CYAN</name>
<organism evidence="1 2">
    <name type="scientific">Scytonema millei VB511283</name>
    <dbReference type="NCBI Taxonomy" id="1245923"/>
    <lineage>
        <taxon>Bacteria</taxon>
        <taxon>Bacillati</taxon>
        <taxon>Cyanobacteriota</taxon>
        <taxon>Cyanophyceae</taxon>
        <taxon>Nostocales</taxon>
        <taxon>Scytonemataceae</taxon>
        <taxon>Scytonema</taxon>
    </lineage>
</organism>
<gene>
    <name evidence="1" type="ORF">QH73_0008775</name>
</gene>
<dbReference type="Proteomes" id="UP000031532">
    <property type="component" value="Unassembled WGS sequence"/>
</dbReference>
<accession>A0A9X5E3U4</accession>
<evidence type="ECO:0000313" key="2">
    <source>
        <dbReference type="Proteomes" id="UP000031532"/>
    </source>
</evidence>
<dbReference type="InterPro" id="IPR011990">
    <property type="entry name" value="TPR-like_helical_dom_sf"/>
</dbReference>
<dbReference type="Gene3D" id="1.25.40.10">
    <property type="entry name" value="Tetratricopeptide repeat domain"/>
    <property type="match status" value="1"/>
</dbReference>
<dbReference type="RefSeq" id="WP_052290183.1">
    <property type="nucleotide sequence ID" value="NZ_JTJC03000002.1"/>
</dbReference>
<dbReference type="AlphaFoldDB" id="A0A9X5E3U4"/>
<dbReference type="OrthoDB" id="484408at2"/>
<keyword evidence="2" id="KW-1185">Reference proteome</keyword>
<reference evidence="1 2" key="1">
    <citation type="journal article" date="2015" name="Genome Announc.">
        <title>Draft Genome Sequence of the Terrestrial Cyanobacterium Scytonema millei VB511283, Isolated from Eastern India.</title>
        <authorList>
            <person name="Sen D."/>
            <person name="Chandrababunaidu M.M."/>
            <person name="Singh D."/>
            <person name="Sanghi N."/>
            <person name="Ghorai A."/>
            <person name="Mishra G.P."/>
            <person name="Madduluri M."/>
            <person name="Adhikary S.P."/>
            <person name="Tripathy S."/>
        </authorList>
    </citation>
    <scope>NUCLEOTIDE SEQUENCE [LARGE SCALE GENOMIC DNA]</scope>
    <source>
        <strain evidence="1 2">VB511283</strain>
    </source>
</reference>
<evidence type="ECO:0000313" key="1">
    <source>
        <dbReference type="EMBL" id="NHC34751.1"/>
    </source>
</evidence>
<dbReference type="EMBL" id="JTJC03000002">
    <property type="protein sequence ID" value="NHC34751.1"/>
    <property type="molecule type" value="Genomic_DNA"/>
</dbReference>
<dbReference type="Pfam" id="PF13181">
    <property type="entry name" value="TPR_8"/>
    <property type="match status" value="1"/>
</dbReference>
<dbReference type="SUPFAM" id="SSF48452">
    <property type="entry name" value="TPR-like"/>
    <property type="match status" value="1"/>
</dbReference>
<dbReference type="InterPro" id="IPR019734">
    <property type="entry name" value="TPR_rpt"/>
</dbReference>